<evidence type="ECO:0000313" key="2">
    <source>
        <dbReference type="Proteomes" id="UP000728185"/>
    </source>
</evidence>
<name>A0A8E0RJ77_9TREM</name>
<protein>
    <submittedName>
        <fullName evidence="1">Uncharacterized protein</fullName>
    </submittedName>
</protein>
<reference evidence="1" key="1">
    <citation type="submission" date="2019-05" db="EMBL/GenBank/DDBJ databases">
        <title>Annotation for the trematode Fasciolopsis buski.</title>
        <authorList>
            <person name="Choi Y.-J."/>
        </authorList>
    </citation>
    <scope>NUCLEOTIDE SEQUENCE</scope>
    <source>
        <strain evidence="1">HT</strain>
        <tissue evidence="1">Whole worm</tissue>
    </source>
</reference>
<dbReference type="Proteomes" id="UP000728185">
    <property type="component" value="Unassembled WGS sequence"/>
</dbReference>
<dbReference type="AlphaFoldDB" id="A0A8E0RJ77"/>
<evidence type="ECO:0000313" key="1">
    <source>
        <dbReference type="EMBL" id="KAA0184127.1"/>
    </source>
</evidence>
<dbReference type="OrthoDB" id="10477322at2759"/>
<gene>
    <name evidence="1" type="ORF">FBUS_09177</name>
</gene>
<dbReference type="EMBL" id="LUCM01011334">
    <property type="protein sequence ID" value="KAA0184127.1"/>
    <property type="molecule type" value="Genomic_DNA"/>
</dbReference>
<organism evidence="1 2">
    <name type="scientific">Fasciolopsis buskii</name>
    <dbReference type="NCBI Taxonomy" id="27845"/>
    <lineage>
        <taxon>Eukaryota</taxon>
        <taxon>Metazoa</taxon>
        <taxon>Spiralia</taxon>
        <taxon>Lophotrochozoa</taxon>
        <taxon>Platyhelminthes</taxon>
        <taxon>Trematoda</taxon>
        <taxon>Digenea</taxon>
        <taxon>Plagiorchiida</taxon>
        <taxon>Echinostomata</taxon>
        <taxon>Echinostomatoidea</taxon>
        <taxon>Fasciolidae</taxon>
        <taxon>Fasciolopsis</taxon>
    </lineage>
</organism>
<sequence length="114" mass="13190">MNVSEKPRKRVSETNHVNFGFDDQAELTGEEEKDKKADEFYSGMDEGDNTFAYSFGDSDRAHLTDSEADRLSCWKQCVHGVRCKLLTPFMSKEEKLRGWEDDMVRSLLFVSLLR</sequence>
<comment type="caution">
    <text evidence="1">The sequence shown here is derived from an EMBL/GenBank/DDBJ whole genome shotgun (WGS) entry which is preliminary data.</text>
</comment>
<accession>A0A8E0RJ77</accession>
<keyword evidence="2" id="KW-1185">Reference proteome</keyword>
<proteinExistence type="predicted"/>